<name>A0A6G4V204_9ACTN</name>
<organism evidence="2 3">
    <name type="scientific">Streptomyces scabichelini</name>
    <dbReference type="NCBI Taxonomy" id="2711217"/>
    <lineage>
        <taxon>Bacteria</taxon>
        <taxon>Bacillati</taxon>
        <taxon>Actinomycetota</taxon>
        <taxon>Actinomycetes</taxon>
        <taxon>Kitasatosporales</taxon>
        <taxon>Streptomycetaceae</taxon>
        <taxon>Streptomyces</taxon>
    </lineage>
</organism>
<dbReference type="Proteomes" id="UP000472335">
    <property type="component" value="Unassembled WGS sequence"/>
</dbReference>
<dbReference type="EMBL" id="JAAKZY010000022">
    <property type="protein sequence ID" value="NGO07955.1"/>
    <property type="molecule type" value="Genomic_DNA"/>
</dbReference>
<evidence type="ECO:0000313" key="3">
    <source>
        <dbReference type="Proteomes" id="UP000472335"/>
    </source>
</evidence>
<proteinExistence type="predicted"/>
<evidence type="ECO:0000256" key="1">
    <source>
        <dbReference type="SAM" id="MobiDB-lite"/>
    </source>
</evidence>
<protein>
    <submittedName>
        <fullName evidence="2">DUF2000 domain-containing protein</fullName>
    </submittedName>
</protein>
<dbReference type="AlphaFoldDB" id="A0A6G4V204"/>
<dbReference type="Gene3D" id="3.40.1490.10">
    <property type="entry name" value="Bit1"/>
    <property type="match status" value="1"/>
</dbReference>
<dbReference type="InterPro" id="IPR018988">
    <property type="entry name" value="DUF2000"/>
</dbReference>
<dbReference type="InterPro" id="IPR023476">
    <property type="entry name" value="Pep_tRNA_hydro_II_dom_sf"/>
</dbReference>
<reference evidence="2 3" key="1">
    <citation type="submission" date="2020-02" db="EMBL/GenBank/DDBJ databases">
        <title>Whole-genome analyses of novel actinobacteria.</title>
        <authorList>
            <person name="Sahin N."/>
            <person name="Gencbay T."/>
        </authorList>
    </citation>
    <scope>NUCLEOTIDE SEQUENCE [LARGE SCALE GENOMIC DNA]</scope>
    <source>
        <strain evidence="2 3">HC44</strain>
    </source>
</reference>
<sequence>MQRTYKTVSYDGRQSQDMNDVNDGLTGEPIRFDTKIAVLLRDDLESWQRLNVTAFLVSGLGTELPEVIGEPYEDADGTPYLPMIRQPVMIFEASKETLTVAHSRALSRALPRSLFTSDLFSTGNDRDNRAAVRAVPAGELDLVGLAVYGPRNGVDKVVKGARMHP</sequence>
<comment type="caution">
    <text evidence="2">The sequence shown here is derived from an EMBL/GenBank/DDBJ whole genome shotgun (WGS) entry which is preliminary data.</text>
</comment>
<feature type="region of interest" description="Disordered" evidence="1">
    <location>
        <begin position="1"/>
        <end position="22"/>
    </location>
</feature>
<dbReference type="SUPFAM" id="SSF102462">
    <property type="entry name" value="Peptidyl-tRNA hydrolase II"/>
    <property type="match status" value="1"/>
</dbReference>
<keyword evidence="3" id="KW-1185">Reference proteome</keyword>
<dbReference type="Pfam" id="PF09391">
    <property type="entry name" value="DUF2000"/>
    <property type="match status" value="1"/>
</dbReference>
<gene>
    <name evidence="2" type="ORF">G5C60_09915</name>
</gene>
<accession>A0A6G4V204</accession>
<evidence type="ECO:0000313" key="2">
    <source>
        <dbReference type="EMBL" id="NGO07955.1"/>
    </source>
</evidence>
<feature type="compositionally biased region" description="Polar residues" evidence="1">
    <location>
        <begin position="1"/>
        <end position="19"/>
    </location>
</feature>